<dbReference type="KEGG" id="pmy:Pmen_3953"/>
<keyword evidence="1" id="KW-0812">Transmembrane</keyword>
<dbReference type="HOGENOM" id="CLU_862955_0_0_6"/>
<accession>A4XZD4</accession>
<keyword evidence="1" id="KW-1133">Transmembrane helix</keyword>
<evidence type="ECO:0000313" key="2">
    <source>
        <dbReference type="EMBL" id="ABP86700.1"/>
    </source>
</evidence>
<feature type="transmembrane region" description="Helical" evidence="1">
    <location>
        <begin position="253"/>
        <end position="279"/>
    </location>
</feature>
<keyword evidence="1" id="KW-0472">Membrane</keyword>
<organism evidence="2">
    <name type="scientific">Ectopseudomonas mendocina (strain ymp)</name>
    <name type="common">Pseudomonas mendocina</name>
    <dbReference type="NCBI Taxonomy" id="399739"/>
    <lineage>
        <taxon>Bacteria</taxon>
        <taxon>Pseudomonadati</taxon>
        <taxon>Pseudomonadota</taxon>
        <taxon>Gammaproteobacteria</taxon>
        <taxon>Pseudomonadales</taxon>
        <taxon>Pseudomonadaceae</taxon>
        <taxon>Ectopseudomonas</taxon>
    </lineage>
</organism>
<name>A4XZD4_ECTM1</name>
<protein>
    <submittedName>
        <fullName evidence="2">Uncharacterized protein</fullName>
    </submittedName>
</protein>
<reference evidence="2" key="1">
    <citation type="submission" date="2007-04" db="EMBL/GenBank/DDBJ databases">
        <title>Complete sequence of Pseudomonas mendocina ymp.</title>
        <authorList>
            <consortium name="US DOE Joint Genome Institute"/>
            <person name="Copeland A."/>
            <person name="Lucas S."/>
            <person name="Lapidus A."/>
            <person name="Barry K."/>
            <person name="Glavina del Rio T."/>
            <person name="Dalin E."/>
            <person name="Tice H."/>
            <person name="Pitluck S."/>
            <person name="Kiss H."/>
            <person name="Brettin T."/>
            <person name="Detter J.C."/>
            <person name="Bruce D."/>
            <person name="Han C."/>
            <person name="Schmutz J."/>
            <person name="Larimer F."/>
            <person name="Land M."/>
            <person name="Hauser L."/>
            <person name="Kyrpides N."/>
            <person name="Mikhailova N."/>
            <person name="Hersman L."/>
            <person name="Dubois J."/>
            <person name="Maurice P."/>
            <person name="Richardson P."/>
        </authorList>
    </citation>
    <scope>NUCLEOTIDE SEQUENCE [LARGE SCALE GENOMIC DNA]</scope>
    <source>
        <strain evidence="2">Ymp</strain>
    </source>
</reference>
<feature type="transmembrane region" description="Helical" evidence="1">
    <location>
        <begin position="299"/>
        <end position="321"/>
    </location>
</feature>
<dbReference type="eggNOG" id="ENOG5033IEK">
    <property type="taxonomic scope" value="Bacteria"/>
</dbReference>
<gene>
    <name evidence="2" type="ordered locus">Pmen_3953</name>
</gene>
<sequence length="322" mass="32834">MAARRPLVRLEGKIRQLPEGDTLDVPGGEGGSGWDELTELSISAGVLTLDLTNPAAFKVTLGQNITSVVFQNVPSGKMVAFTVEFLQDAAGQRTIAWPSSVRAGDGGAPFQPLSAPNARTVMTFITSDAGVTIWQTTSPQSSGGIPMPRKAATIRTVAGAVNATALGTVAATAQRVLLIPFTVSRVMDVVQLGLSISTAATGTGTLGIYAADGSDTLDLPGTRLAVTSTGGISTSPAGTKAAAVAVRLYPGQLYFAAVILSAAATMRAIALAGFAPLGFTDNAATAVTHYYYAGSAVTLPPSLVGQALLTLTTLPPALYLIE</sequence>
<dbReference type="EMBL" id="CP000680">
    <property type="protein sequence ID" value="ABP86700.1"/>
    <property type="molecule type" value="Genomic_DNA"/>
</dbReference>
<dbReference type="OrthoDB" id="7710585at2"/>
<proteinExistence type="predicted"/>
<dbReference type="STRING" id="399739.Pmen_3953"/>
<dbReference type="AlphaFoldDB" id="A4XZD4"/>
<evidence type="ECO:0000256" key="1">
    <source>
        <dbReference type="SAM" id="Phobius"/>
    </source>
</evidence>
<dbReference type="PATRIC" id="fig|399739.8.peg.4006"/>